<dbReference type="Pfam" id="PF18102">
    <property type="entry name" value="DTC"/>
    <property type="match status" value="1"/>
</dbReference>
<dbReference type="EC" id="2.3.2.27" evidence="9"/>
<dbReference type="GO" id="GO:0016567">
    <property type="term" value="P:protein ubiquitination"/>
    <property type="evidence" value="ECO:0007669"/>
    <property type="project" value="UniProtKB-UniRule"/>
</dbReference>
<evidence type="ECO:0000256" key="6">
    <source>
        <dbReference type="ARBA" id="ARBA00022771"/>
    </source>
</evidence>
<sequence length="870" mass="95771">MMSSQNRDEALVSLCVKWSRGDRPWKLKLDSQQLLKAWFNGNITEVDCAVLSASTDGSVVMKITPASALAQLWKLHGQTLTGKDGETVTIMSVSLTPPELEEEIPDNASVDLPSTCNIPMYHYWYVNQAYKEKIKHIERESGVKIMAEVNLKFEAHQKDGNPNYAFSEFINLVHKCSAESRGFTVPLKNVNAEQLKDALKILRPENKLLLTVSSEEMTVCGPRQSQDAIRHSLNAGQEPLTNTYTPAGESSGASVNLGGMEVNINEVQVTLSVKWPEGIKPKKRKVELHKVLQIWANRTNCDRDYTVLNVLEDGRAVIKIKPAPALIELQKLSGQTLTRKKGETVTIMSVSLTLPELETQIPDNASMTLPPSAVSKPQHEQMQLVERSSSSSSAAVSAAGEETSPLSIPVGHFWFVNHIYKEEIKRIEKENGVQIKAEANVTFEANQKDGGQPKAHSDFITLVQKCLGESEGSVIPLKYIHPEEFKDTLKIIQRPENKLLLTVSSEEMNVCGPRQSQDAICKSLNAAQKTLNAYTLAGESSGASQETPMNIGRSIKGPLVDAGLTIEENYWKLMTTLFNEDVSKIKAKFGVDFKESGISQGKVKVKAHYKRSGGNAAMESHAVRALLHLYQKIATSSMNFTQHHGAIGFSGSLSRSEASSGPVWNRQSGNSTGNTEAPTGATAGDNKDETCPICMDTFTNKKQLKCKHEFCEDCLAQSKKSIGPMCPVCKDVFGMIEGDQPQGRMSTSISSSSLPGFLSFGTIEITYDIPAGKQTEKHPNPGQYYSAIRRTAYLPDNREGREVLQLLRKAFQQKLIFTVGTSRTTGMENQVTWNNIHHKTSTSGGSQNFGYPDPGYLSRVRDELKAKGVE</sequence>
<dbReference type="InterPro" id="IPR018957">
    <property type="entry name" value="Znf_C3HC4_RING-type"/>
</dbReference>
<dbReference type="GeneTree" id="ENSGT00940000154578"/>
<dbReference type="InterPro" id="IPR013083">
    <property type="entry name" value="Znf_RING/FYVE/PHD"/>
</dbReference>
<comment type="subcellular location">
    <subcellularLocation>
        <location evidence="9">Cytoplasm</location>
    </subcellularLocation>
</comment>
<dbReference type="Ensembl" id="ENSDLAT00005045034.2">
    <property type="protein sequence ID" value="ENSDLAP00005042184.2"/>
    <property type="gene ID" value="ENSDLAG00005018805.2"/>
</dbReference>
<dbReference type="Pfam" id="PF00097">
    <property type="entry name" value="zf-C3HC4"/>
    <property type="match status" value="1"/>
</dbReference>
<keyword evidence="4 9" id="KW-0808">Transferase</keyword>
<comment type="similarity">
    <text evidence="3 9">Belongs to the Deltex family.</text>
</comment>
<evidence type="ECO:0000256" key="10">
    <source>
        <dbReference type="SAM" id="MobiDB-lite"/>
    </source>
</evidence>
<evidence type="ECO:0000256" key="1">
    <source>
        <dbReference type="ARBA" id="ARBA00000900"/>
    </source>
</evidence>
<keyword evidence="6 8" id="KW-0863">Zinc-finger</keyword>
<dbReference type="InterPro" id="IPR001841">
    <property type="entry name" value="Znf_RING"/>
</dbReference>
<dbReference type="PROSITE" id="PS00518">
    <property type="entry name" value="ZF_RING_1"/>
    <property type="match status" value="1"/>
</dbReference>
<dbReference type="GO" id="GO:0005737">
    <property type="term" value="C:cytoplasm"/>
    <property type="evidence" value="ECO:0007669"/>
    <property type="project" value="UniProtKB-SubCell"/>
</dbReference>
<evidence type="ECO:0000313" key="13">
    <source>
        <dbReference type="Proteomes" id="UP000694389"/>
    </source>
</evidence>
<protein>
    <recommendedName>
        <fullName evidence="9">E3 ubiquitin-protein ligase</fullName>
        <ecNumber evidence="9">2.3.2.27</ecNumber>
    </recommendedName>
</protein>
<reference evidence="12" key="2">
    <citation type="submission" date="2025-09" db="UniProtKB">
        <authorList>
            <consortium name="Ensembl"/>
        </authorList>
    </citation>
    <scope>IDENTIFICATION</scope>
</reference>
<dbReference type="SMART" id="SM00184">
    <property type="entry name" value="RING"/>
    <property type="match status" value="1"/>
</dbReference>
<dbReference type="AlphaFoldDB" id="A0A8C4HGQ5"/>
<dbReference type="InterPro" id="IPR039398">
    <property type="entry name" value="Deltex_fam"/>
</dbReference>
<dbReference type="GO" id="GO:0007219">
    <property type="term" value="P:Notch signaling pathway"/>
    <property type="evidence" value="ECO:0007669"/>
    <property type="project" value="InterPro"/>
</dbReference>
<name>A0A8C4HGQ5_DICLA</name>
<dbReference type="Gene3D" id="3.30.40.10">
    <property type="entry name" value="Zinc/RING finger domain, C3HC4 (zinc finger)"/>
    <property type="match status" value="1"/>
</dbReference>
<feature type="compositionally biased region" description="Polar residues" evidence="10">
    <location>
        <begin position="665"/>
        <end position="677"/>
    </location>
</feature>
<dbReference type="InterPro" id="IPR017907">
    <property type="entry name" value="Znf_RING_CS"/>
</dbReference>
<reference evidence="12" key="1">
    <citation type="submission" date="2025-08" db="UniProtKB">
        <authorList>
            <consortium name="Ensembl"/>
        </authorList>
    </citation>
    <scope>IDENTIFICATION</scope>
</reference>
<dbReference type="Gene3D" id="3.30.390.130">
    <property type="match status" value="1"/>
</dbReference>
<dbReference type="GO" id="GO:0008270">
    <property type="term" value="F:zinc ion binding"/>
    <property type="evidence" value="ECO:0007669"/>
    <property type="project" value="UniProtKB-KW"/>
</dbReference>
<feature type="compositionally biased region" description="Low complexity" evidence="10">
    <location>
        <begin position="388"/>
        <end position="398"/>
    </location>
</feature>
<feature type="domain" description="RING-type" evidence="11">
    <location>
        <begin position="691"/>
        <end position="730"/>
    </location>
</feature>
<dbReference type="Proteomes" id="UP000694389">
    <property type="component" value="Unassembled WGS sequence"/>
</dbReference>
<dbReference type="PANTHER" id="PTHR12622">
    <property type="entry name" value="DELTEX-RELATED"/>
    <property type="match status" value="1"/>
</dbReference>
<evidence type="ECO:0000256" key="7">
    <source>
        <dbReference type="ARBA" id="ARBA00022833"/>
    </source>
</evidence>
<dbReference type="SUPFAM" id="SSF57850">
    <property type="entry name" value="RING/U-box"/>
    <property type="match status" value="1"/>
</dbReference>
<dbReference type="PROSITE" id="PS50089">
    <property type="entry name" value="ZF_RING_2"/>
    <property type="match status" value="1"/>
</dbReference>
<evidence type="ECO:0000256" key="2">
    <source>
        <dbReference type="ARBA" id="ARBA00004906"/>
    </source>
</evidence>
<evidence type="ECO:0000256" key="8">
    <source>
        <dbReference type="PROSITE-ProRule" id="PRU00175"/>
    </source>
</evidence>
<feature type="region of interest" description="Disordered" evidence="10">
    <location>
        <begin position="658"/>
        <end position="686"/>
    </location>
</feature>
<evidence type="ECO:0000259" key="11">
    <source>
        <dbReference type="PROSITE" id="PS50089"/>
    </source>
</evidence>
<keyword evidence="13" id="KW-1185">Reference proteome</keyword>
<dbReference type="CDD" id="cd09633">
    <property type="entry name" value="Deltex_C"/>
    <property type="match status" value="1"/>
</dbReference>
<dbReference type="InterPro" id="IPR039399">
    <property type="entry name" value="Deltex_C_sf"/>
</dbReference>
<comment type="catalytic activity">
    <reaction evidence="1 9">
        <text>S-ubiquitinyl-[E2 ubiquitin-conjugating enzyme]-L-cysteine + [acceptor protein]-L-lysine = [E2 ubiquitin-conjugating enzyme]-L-cysteine + N(6)-ubiquitinyl-[acceptor protein]-L-lysine.</text>
        <dbReference type="EC" id="2.3.2.27"/>
    </reaction>
</comment>
<evidence type="ECO:0000256" key="4">
    <source>
        <dbReference type="ARBA" id="ARBA00022679"/>
    </source>
</evidence>
<keyword evidence="9" id="KW-0963">Cytoplasm</keyword>
<evidence type="ECO:0000256" key="5">
    <source>
        <dbReference type="ARBA" id="ARBA00022723"/>
    </source>
</evidence>
<evidence type="ECO:0000256" key="3">
    <source>
        <dbReference type="ARBA" id="ARBA00009413"/>
    </source>
</evidence>
<comment type="pathway">
    <text evidence="2 9">Protein modification; protein ubiquitination.</text>
</comment>
<evidence type="ECO:0000256" key="9">
    <source>
        <dbReference type="RuleBase" id="RU367105"/>
    </source>
</evidence>
<dbReference type="GO" id="GO:0061630">
    <property type="term" value="F:ubiquitin protein ligase activity"/>
    <property type="evidence" value="ECO:0007669"/>
    <property type="project" value="UniProtKB-UniRule"/>
</dbReference>
<keyword evidence="7 9" id="KW-0862">Zinc</keyword>
<proteinExistence type="inferred from homology"/>
<evidence type="ECO:0000313" key="12">
    <source>
        <dbReference type="Ensembl" id="ENSDLAP00005042184.2"/>
    </source>
</evidence>
<accession>A0A8C4HGQ5</accession>
<feature type="region of interest" description="Disordered" evidence="10">
    <location>
        <begin position="362"/>
        <end position="398"/>
    </location>
</feature>
<keyword evidence="5 9" id="KW-0479">Metal-binding</keyword>
<organism evidence="12 13">
    <name type="scientific">Dicentrarchus labrax</name>
    <name type="common">European seabass</name>
    <name type="synonym">Morone labrax</name>
    <dbReference type="NCBI Taxonomy" id="13489"/>
    <lineage>
        <taxon>Eukaryota</taxon>
        <taxon>Metazoa</taxon>
        <taxon>Chordata</taxon>
        <taxon>Craniata</taxon>
        <taxon>Vertebrata</taxon>
        <taxon>Euteleostomi</taxon>
        <taxon>Actinopterygii</taxon>
        <taxon>Neopterygii</taxon>
        <taxon>Teleostei</taxon>
        <taxon>Neoteleostei</taxon>
        <taxon>Acanthomorphata</taxon>
        <taxon>Eupercaria</taxon>
        <taxon>Moronidae</taxon>
        <taxon>Dicentrarchus</taxon>
    </lineage>
</organism>
<dbReference type="InterPro" id="IPR039396">
    <property type="entry name" value="Deltex_C"/>
</dbReference>